<dbReference type="OrthoDB" id="5017668at2759"/>
<organism evidence="2 3">
    <name type="scientific">Thelonectria olida</name>
    <dbReference type="NCBI Taxonomy" id="1576542"/>
    <lineage>
        <taxon>Eukaryota</taxon>
        <taxon>Fungi</taxon>
        <taxon>Dikarya</taxon>
        <taxon>Ascomycota</taxon>
        <taxon>Pezizomycotina</taxon>
        <taxon>Sordariomycetes</taxon>
        <taxon>Hypocreomycetidae</taxon>
        <taxon>Hypocreales</taxon>
        <taxon>Nectriaceae</taxon>
        <taxon>Thelonectria</taxon>
    </lineage>
</organism>
<evidence type="ECO:0000313" key="2">
    <source>
        <dbReference type="EMBL" id="KAH6881111.1"/>
    </source>
</evidence>
<evidence type="ECO:0000256" key="1">
    <source>
        <dbReference type="SAM" id="Coils"/>
    </source>
</evidence>
<proteinExistence type="predicted"/>
<accession>A0A9P9AKM0</accession>
<comment type="caution">
    <text evidence="2">The sequence shown here is derived from an EMBL/GenBank/DDBJ whole genome shotgun (WGS) entry which is preliminary data.</text>
</comment>
<keyword evidence="3" id="KW-1185">Reference proteome</keyword>
<dbReference type="Proteomes" id="UP000777438">
    <property type="component" value="Unassembled WGS sequence"/>
</dbReference>
<keyword evidence="1" id="KW-0175">Coiled coil</keyword>
<reference evidence="2 3" key="1">
    <citation type="journal article" date="2021" name="Nat. Commun.">
        <title>Genetic determinants of endophytism in the Arabidopsis root mycobiome.</title>
        <authorList>
            <person name="Mesny F."/>
            <person name="Miyauchi S."/>
            <person name="Thiergart T."/>
            <person name="Pickel B."/>
            <person name="Atanasova L."/>
            <person name="Karlsson M."/>
            <person name="Huettel B."/>
            <person name="Barry K.W."/>
            <person name="Haridas S."/>
            <person name="Chen C."/>
            <person name="Bauer D."/>
            <person name="Andreopoulos W."/>
            <person name="Pangilinan J."/>
            <person name="LaButti K."/>
            <person name="Riley R."/>
            <person name="Lipzen A."/>
            <person name="Clum A."/>
            <person name="Drula E."/>
            <person name="Henrissat B."/>
            <person name="Kohler A."/>
            <person name="Grigoriev I.V."/>
            <person name="Martin F.M."/>
            <person name="Hacquard S."/>
        </authorList>
    </citation>
    <scope>NUCLEOTIDE SEQUENCE [LARGE SCALE GENOMIC DNA]</scope>
    <source>
        <strain evidence="2 3">MPI-CAGE-CH-0241</strain>
    </source>
</reference>
<feature type="coiled-coil region" evidence="1">
    <location>
        <begin position="98"/>
        <end position="143"/>
    </location>
</feature>
<dbReference type="AlphaFoldDB" id="A0A9P9AKM0"/>
<gene>
    <name evidence="2" type="ORF">B0T10DRAFT_580967</name>
</gene>
<sequence>MTRSSNIDRSQWRMKCRERLAQHIKENLRLDVHPEDVRLIPNRDDLYQWEKHPSKKHLFDKHLSKLSIGPLKELYREVGLSFRAVRSLAESDGQSTGLQDLNNEIQRLTTERVQILQYARENHQAYKRELYKLKRKNEQQSNLIVKYRRVMGSFLHDSEKLT</sequence>
<evidence type="ECO:0000313" key="3">
    <source>
        <dbReference type="Proteomes" id="UP000777438"/>
    </source>
</evidence>
<name>A0A9P9AKM0_9HYPO</name>
<dbReference type="EMBL" id="JAGPYM010000024">
    <property type="protein sequence ID" value="KAH6881111.1"/>
    <property type="molecule type" value="Genomic_DNA"/>
</dbReference>
<protein>
    <submittedName>
        <fullName evidence="2">Uncharacterized protein</fullName>
    </submittedName>
</protein>